<dbReference type="GO" id="GO:0003714">
    <property type="term" value="F:transcription corepressor activity"/>
    <property type="evidence" value="ECO:0007669"/>
    <property type="project" value="TreeGrafter"/>
</dbReference>
<proteinExistence type="predicted"/>
<dbReference type="GO" id="GO:0006281">
    <property type="term" value="P:DNA repair"/>
    <property type="evidence" value="ECO:0007669"/>
    <property type="project" value="InterPro"/>
</dbReference>
<dbReference type="PANTHER" id="PTHR12855:SF10">
    <property type="entry name" value="DNA METHYLTRANSFERASE 1-ASSOCIATED PROTEIN 1"/>
    <property type="match status" value="1"/>
</dbReference>
<protein>
    <recommendedName>
        <fullName evidence="2">DNA methyltransferase 1-associated 1 domain-containing protein</fullName>
    </recommendedName>
</protein>
<feature type="region of interest" description="Disordered" evidence="1">
    <location>
        <begin position="68"/>
        <end position="97"/>
    </location>
</feature>
<sequence length="97" mass="11663">MEDLKERFYAIVNEIAILKDPTCEPICFDADHERRRKEQLIRLYNRTKMELKEEEFLMGELKKIETRKKERERKAHDLQKLINTEPPASPSVRCALF</sequence>
<dbReference type="GO" id="GO:0035267">
    <property type="term" value="C:NuA4 histone acetyltransferase complex"/>
    <property type="evidence" value="ECO:0007669"/>
    <property type="project" value="InterPro"/>
</dbReference>
<feature type="domain" description="DNA methyltransferase 1-associated 1" evidence="2">
    <location>
        <begin position="53"/>
        <end position="85"/>
    </location>
</feature>
<feature type="compositionally biased region" description="Basic and acidic residues" evidence="1">
    <location>
        <begin position="68"/>
        <end position="79"/>
    </location>
</feature>
<dbReference type="GO" id="GO:0006338">
    <property type="term" value="P:chromatin remodeling"/>
    <property type="evidence" value="ECO:0007669"/>
    <property type="project" value="InterPro"/>
</dbReference>
<dbReference type="Proteomes" id="UP000230423">
    <property type="component" value="Unassembled WGS sequence"/>
</dbReference>
<accession>A0A2G9V3A1</accession>
<gene>
    <name evidence="3" type="ORF">TELCIR_00929</name>
</gene>
<dbReference type="AlphaFoldDB" id="A0A2G9V3A1"/>
<evidence type="ECO:0000313" key="3">
    <source>
        <dbReference type="EMBL" id="PIO76981.1"/>
    </source>
</evidence>
<reference evidence="3 4" key="1">
    <citation type="submission" date="2015-09" db="EMBL/GenBank/DDBJ databases">
        <title>Draft genome of the parasitic nematode Teladorsagia circumcincta isolate WARC Sus (inbred).</title>
        <authorList>
            <person name="Mitreva M."/>
        </authorList>
    </citation>
    <scope>NUCLEOTIDE SEQUENCE [LARGE SCALE GENOMIC DNA]</scope>
    <source>
        <strain evidence="3 4">S</strain>
    </source>
</reference>
<evidence type="ECO:0000313" key="4">
    <source>
        <dbReference type="Proteomes" id="UP000230423"/>
    </source>
</evidence>
<dbReference type="InterPro" id="IPR027109">
    <property type="entry name" value="Swc4/Dmap1"/>
</dbReference>
<evidence type="ECO:0000256" key="1">
    <source>
        <dbReference type="SAM" id="MobiDB-lite"/>
    </source>
</evidence>
<name>A0A2G9V3A1_TELCI</name>
<evidence type="ECO:0000259" key="2">
    <source>
        <dbReference type="Pfam" id="PF05499"/>
    </source>
</evidence>
<keyword evidence="4" id="KW-1185">Reference proteome</keyword>
<organism evidence="3 4">
    <name type="scientific">Teladorsagia circumcincta</name>
    <name type="common">Brown stomach worm</name>
    <name type="synonym">Ostertagia circumcincta</name>
    <dbReference type="NCBI Taxonomy" id="45464"/>
    <lineage>
        <taxon>Eukaryota</taxon>
        <taxon>Metazoa</taxon>
        <taxon>Ecdysozoa</taxon>
        <taxon>Nematoda</taxon>
        <taxon>Chromadorea</taxon>
        <taxon>Rhabditida</taxon>
        <taxon>Rhabditina</taxon>
        <taxon>Rhabditomorpha</taxon>
        <taxon>Strongyloidea</taxon>
        <taxon>Trichostrongylidae</taxon>
        <taxon>Teladorsagia</taxon>
    </lineage>
</organism>
<dbReference type="GO" id="GO:0000812">
    <property type="term" value="C:Swr1 complex"/>
    <property type="evidence" value="ECO:0007669"/>
    <property type="project" value="TreeGrafter"/>
</dbReference>
<dbReference type="Pfam" id="PF05499">
    <property type="entry name" value="DMAP1"/>
    <property type="match status" value="1"/>
</dbReference>
<dbReference type="InterPro" id="IPR008468">
    <property type="entry name" value="DMAP1"/>
</dbReference>
<dbReference type="EMBL" id="KZ345018">
    <property type="protein sequence ID" value="PIO76981.1"/>
    <property type="molecule type" value="Genomic_DNA"/>
</dbReference>
<dbReference type="OrthoDB" id="19740at2759"/>
<dbReference type="GO" id="GO:0000122">
    <property type="term" value="P:negative regulation of transcription by RNA polymerase II"/>
    <property type="evidence" value="ECO:0007669"/>
    <property type="project" value="TreeGrafter"/>
</dbReference>
<dbReference type="PANTHER" id="PTHR12855">
    <property type="entry name" value="DNA METHYLTRANSFERASE 1-ASSOCIATED PROTEIN 1 FAMILY MEMBER"/>
    <property type="match status" value="1"/>
</dbReference>